<dbReference type="KEGG" id="mefw:F1737_11470"/>
<organism evidence="2 3">
    <name type="scientific">Methanochimaera problematica</name>
    <dbReference type="NCBI Taxonomy" id="2609417"/>
    <lineage>
        <taxon>Archaea</taxon>
        <taxon>Methanobacteriati</taxon>
        <taxon>Methanobacteriota</taxon>
        <taxon>Stenosarchaea group</taxon>
        <taxon>Methanomicrobia</taxon>
        <taxon>Methanomicrobiales</taxon>
        <taxon>Methanomicrobiaceae</taxon>
        <taxon>Methanochimaera</taxon>
    </lineage>
</organism>
<dbReference type="Proteomes" id="UP001301797">
    <property type="component" value="Chromosome"/>
</dbReference>
<keyword evidence="1" id="KW-0812">Transmembrane</keyword>
<reference evidence="2 3" key="1">
    <citation type="submission" date="2019-09" db="EMBL/GenBank/DDBJ databases">
        <title>The complete genome of Methanoplanus sp. FWC-SCC4.</title>
        <authorList>
            <person name="Chen S.-C."/>
            <person name="Zhou Y.-Z."/>
            <person name="Lai M.-C."/>
        </authorList>
    </citation>
    <scope>NUCLEOTIDE SEQUENCE [LARGE SCALE GENOMIC DNA]</scope>
    <source>
        <strain evidence="2 3">FWC-SCC4</strain>
    </source>
</reference>
<name>A0AA97I3D7_9EURY</name>
<sequence length="207" mass="22943">MRASDRDRCKSGISSVCVALILLSALIFSASALSAEYTVFDNATGYHAAVEIQDAESYAFVKPGMLGEKVPDKVTNVSLYYVNGTNASFEDKGRSISFEKGNYTVYFDSGLEGKNFQALYDSFYNVTLSLPAGYDVRNPLLGMVSNGGEADETDGNVTVSWTRKSYVEARFYDDFQVELLIIFGTFWIALVVVFLVPYLLSRRKNEP</sequence>
<dbReference type="GeneID" id="85230798"/>
<dbReference type="Pfam" id="PF19119">
    <property type="entry name" value="DUF5803"/>
    <property type="match status" value="1"/>
</dbReference>
<protein>
    <submittedName>
        <fullName evidence="2">Uncharacterized protein</fullName>
    </submittedName>
</protein>
<evidence type="ECO:0000313" key="2">
    <source>
        <dbReference type="EMBL" id="WOF17250.1"/>
    </source>
</evidence>
<dbReference type="InterPro" id="IPR043826">
    <property type="entry name" value="DUF5803"/>
</dbReference>
<dbReference type="AlphaFoldDB" id="A0AA97I3D7"/>
<dbReference type="EMBL" id="CP043875">
    <property type="protein sequence ID" value="WOF17250.1"/>
    <property type="molecule type" value="Genomic_DNA"/>
</dbReference>
<gene>
    <name evidence="2" type="ORF">F1737_11470</name>
</gene>
<keyword evidence="1" id="KW-0472">Membrane</keyword>
<accession>A0AA97I3D7</accession>
<keyword evidence="3" id="KW-1185">Reference proteome</keyword>
<evidence type="ECO:0000313" key="3">
    <source>
        <dbReference type="Proteomes" id="UP001301797"/>
    </source>
</evidence>
<proteinExistence type="predicted"/>
<keyword evidence="1" id="KW-1133">Transmembrane helix</keyword>
<dbReference type="RefSeq" id="WP_317136714.1">
    <property type="nucleotide sequence ID" value="NZ_CP043875.1"/>
</dbReference>
<feature type="transmembrane region" description="Helical" evidence="1">
    <location>
        <begin position="179"/>
        <end position="200"/>
    </location>
</feature>
<evidence type="ECO:0000256" key="1">
    <source>
        <dbReference type="SAM" id="Phobius"/>
    </source>
</evidence>